<sequence>MIHSLSRITIRDTKMRNSPVHHNTEWMGKGSLSSVVRRAVIICLAWLGPISFANGLSTDREQPIYVEADSAEADEAHKTVTYKGTVIVTQGSMRINGETVTLYYDENRTLTKAKVKGRPARFQQRPDGSKEKQHAKANRMEYFANRDLIILLGNAHSWQGKRRISADRIEFDTKKSRVRAHGKRTAKSKDSRTDKSSRVRIVVPIKQK</sequence>
<accession>A0A450XHW7</accession>
<evidence type="ECO:0000313" key="7">
    <source>
        <dbReference type="EMBL" id="VFK28891.1"/>
    </source>
</evidence>
<protein>
    <recommendedName>
        <fullName evidence="4">Lipopolysaccharide export system protein LptA</fullName>
    </recommendedName>
</protein>
<dbReference type="GO" id="GO:0009279">
    <property type="term" value="C:cell outer membrane"/>
    <property type="evidence" value="ECO:0007669"/>
    <property type="project" value="TreeGrafter"/>
</dbReference>
<dbReference type="GO" id="GO:0043165">
    <property type="term" value="P:Gram-negative-bacterium-type cell outer membrane assembly"/>
    <property type="evidence" value="ECO:0007669"/>
    <property type="project" value="UniProtKB-UniRule"/>
</dbReference>
<dbReference type="EMBL" id="CAADGH010000001">
    <property type="protein sequence ID" value="VFK74139.1"/>
    <property type="molecule type" value="Genomic_DNA"/>
</dbReference>
<reference evidence="7" key="1">
    <citation type="submission" date="2019-02" db="EMBL/GenBank/DDBJ databases">
        <authorList>
            <person name="Gruber-Vodicka R. H."/>
            <person name="Seah K. B. B."/>
        </authorList>
    </citation>
    <scope>NUCLEOTIDE SEQUENCE</scope>
    <source>
        <strain evidence="8">BECK_BZ198</strain>
        <strain evidence="7">BECK_BZ199</strain>
    </source>
</reference>
<dbReference type="PANTHER" id="PTHR36504:SF1">
    <property type="entry name" value="LIPOPOLYSACCHARIDE EXPORT SYSTEM PROTEIN LPTA"/>
    <property type="match status" value="1"/>
</dbReference>
<feature type="compositionally biased region" description="Basic residues" evidence="5">
    <location>
        <begin position="176"/>
        <end position="186"/>
    </location>
</feature>
<dbReference type="InterPro" id="IPR014340">
    <property type="entry name" value="LptA"/>
</dbReference>
<dbReference type="GO" id="GO:0017089">
    <property type="term" value="F:glycolipid transfer activity"/>
    <property type="evidence" value="ECO:0007669"/>
    <property type="project" value="TreeGrafter"/>
</dbReference>
<comment type="function">
    <text evidence="4">Involved in the assembly of lipopolysaccharide (LPS). Required for the translocation of LPS from the inner membrane to the outer membrane. May form a bridge between the inner membrane and the outer membrane, via interactions with LptC and LptD, thereby facilitating LPS transfer across the periplasm.</text>
</comment>
<proteinExistence type="inferred from homology"/>
<evidence type="ECO:0000256" key="3">
    <source>
        <dbReference type="ARBA" id="ARBA00022764"/>
    </source>
</evidence>
<dbReference type="NCBIfam" id="TIGR03002">
    <property type="entry name" value="outer_YhbN_LptA"/>
    <property type="match status" value="1"/>
</dbReference>
<keyword evidence="1 4" id="KW-0813">Transport</keyword>
<organism evidence="7">
    <name type="scientific">Candidatus Kentrum sp. MB</name>
    <dbReference type="NCBI Taxonomy" id="2138164"/>
    <lineage>
        <taxon>Bacteria</taxon>
        <taxon>Pseudomonadati</taxon>
        <taxon>Pseudomonadota</taxon>
        <taxon>Gammaproteobacteria</taxon>
        <taxon>Candidatus Kentrum</taxon>
    </lineage>
</organism>
<gene>
    <name evidence="4" type="primary">lptA</name>
    <name evidence="8" type="ORF">BECKMB1821H_GA0114242_100170</name>
    <name evidence="7" type="ORF">BECKMB1821I_GA0114274_100771</name>
</gene>
<dbReference type="AlphaFoldDB" id="A0A450XHW7"/>
<feature type="domain" description="Organic solvent tolerance-like N-terminal" evidence="6">
    <location>
        <begin position="65"/>
        <end position="175"/>
    </location>
</feature>
<keyword evidence="2" id="KW-0732">Signal</keyword>
<dbReference type="GO" id="GO:0015920">
    <property type="term" value="P:lipopolysaccharide transport"/>
    <property type="evidence" value="ECO:0007669"/>
    <property type="project" value="UniProtKB-UniRule"/>
</dbReference>
<dbReference type="InterPro" id="IPR052037">
    <property type="entry name" value="LPS_export_LptA"/>
</dbReference>
<name>A0A450XHW7_9GAMM</name>
<comment type="similarity">
    <text evidence="4">Belongs to the LptA family.</text>
</comment>
<feature type="compositionally biased region" description="Basic and acidic residues" evidence="5">
    <location>
        <begin position="187"/>
        <end position="197"/>
    </location>
</feature>
<evidence type="ECO:0000256" key="2">
    <source>
        <dbReference type="ARBA" id="ARBA00022729"/>
    </source>
</evidence>
<keyword evidence="3 4" id="KW-0574">Periplasm</keyword>
<evidence type="ECO:0000313" key="8">
    <source>
        <dbReference type="EMBL" id="VFK74139.1"/>
    </source>
</evidence>
<dbReference type="PANTHER" id="PTHR36504">
    <property type="entry name" value="LIPOPOLYSACCHARIDE EXPORT SYSTEM PROTEIN LPTA"/>
    <property type="match status" value="1"/>
</dbReference>
<comment type="subunit">
    <text evidence="4">Component of the lipopolysaccharide transport and assembly complex.</text>
</comment>
<feature type="region of interest" description="Disordered" evidence="5">
    <location>
        <begin position="176"/>
        <end position="208"/>
    </location>
</feature>
<dbReference type="Gene3D" id="2.60.450.10">
    <property type="entry name" value="Lipopolysaccharide (LPS) transport protein A like domain"/>
    <property type="match status" value="1"/>
</dbReference>
<comment type="subcellular location">
    <subcellularLocation>
        <location evidence="4">Periplasm</location>
    </subcellularLocation>
</comment>
<dbReference type="GO" id="GO:0001530">
    <property type="term" value="F:lipopolysaccharide binding"/>
    <property type="evidence" value="ECO:0007669"/>
    <property type="project" value="InterPro"/>
</dbReference>
<evidence type="ECO:0000256" key="1">
    <source>
        <dbReference type="ARBA" id="ARBA00022448"/>
    </source>
</evidence>
<evidence type="ECO:0000259" key="6">
    <source>
        <dbReference type="Pfam" id="PF03968"/>
    </source>
</evidence>
<dbReference type="GO" id="GO:0030288">
    <property type="term" value="C:outer membrane-bounded periplasmic space"/>
    <property type="evidence" value="ECO:0007669"/>
    <property type="project" value="TreeGrafter"/>
</dbReference>
<dbReference type="InterPro" id="IPR005653">
    <property type="entry name" value="OstA-like_N"/>
</dbReference>
<dbReference type="Pfam" id="PF03968">
    <property type="entry name" value="LptD_N"/>
    <property type="match status" value="1"/>
</dbReference>
<dbReference type="EMBL" id="CAADFQ010000007">
    <property type="protein sequence ID" value="VFK28891.1"/>
    <property type="molecule type" value="Genomic_DNA"/>
</dbReference>
<evidence type="ECO:0000256" key="4">
    <source>
        <dbReference type="HAMAP-Rule" id="MF_01914"/>
    </source>
</evidence>
<dbReference type="HAMAP" id="MF_01914">
    <property type="entry name" value="LPS_assembly_LptA"/>
    <property type="match status" value="1"/>
</dbReference>
<evidence type="ECO:0000256" key="5">
    <source>
        <dbReference type="SAM" id="MobiDB-lite"/>
    </source>
</evidence>